<protein>
    <submittedName>
        <fullName evidence="2">Uncharacterized protein</fullName>
    </submittedName>
</protein>
<dbReference type="RefSeq" id="WP_081153552.1">
    <property type="nucleotide sequence ID" value="NZ_LVYD01000065.1"/>
</dbReference>
<comment type="caution">
    <text evidence="2">The sequence shown here is derived from an EMBL/GenBank/DDBJ whole genome shotgun (WGS) entry which is preliminary data.</text>
</comment>
<dbReference type="OrthoDB" id="946740at2"/>
<feature type="chain" id="PRO_5012258103" evidence="1">
    <location>
        <begin position="21"/>
        <end position="194"/>
    </location>
</feature>
<evidence type="ECO:0000313" key="2">
    <source>
        <dbReference type="EMBL" id="OQP60208.1"/>
    </source>
</evidence>
<reference evidence="2 3" key="1">
    <citation type="submission" date="2016-03" db="EMBL/GenBank/DDBJ databases">
        <title>Niastella vici sp. nov., isolated from farmland soil.</title>
        <authorList>
            <person name="Chen L."/>
            <person name="Wang D."/>
            <person name="Yang S."/>
            <person name="Wang G."/>
        </authorList>
    </citation>
    <scope>NUCLEOTIDE SEQUENCE [LARGE SCALE GENOMIC DNA]</scope>
    <source>
        <strain evidence="2 3">DJ57</strain>
    </source>
</reference>
<evidence type="ECO:0000313" key="3">
    <source>
        <dbReference type="Proteomes" id="UP000192796"/>
    </source>
</evidence>
<organism evidence="2 3">
    <name type="scientific">Niastella vici</name>
    <dbReference type="NCBI Taxonomy" id="1703345"/>
    <lineage>
        <taxon>Bacteria</taxon>
        <taxon>Pseudomonadati</taxon>
        <taxon>Bacteroidota</taxon>
        <taxon>Chitinophagia</taxon>
        <taxon>Chitinophagales</taxon>
        <taxon>Chitinophagaceae</taxon>
        <taxon>Niastella</taxon>
    </lineage>
</organism>
<proteinExistence type="predicted"/>
<dbReference type="EMBL" id="LVYD01000065">
    <property type="protein sequence ID" value="OQP60208.1"/>
    <property type="molecule type" value="Genomic_DNA"/>
</dbReference>
<dbReference type="AlphaFoldDB" id="A0A1V9FPF5"/>
<dbReference type="Proteomes" id="UP000192796">
    <property type="component" value="Unassembled WGS sequence"/>
</dbReference>
<accession>A0A1V9FPF5</accession>
<keyword evidence="1" id="KW-0732">Signal</keyword>
<sequence>MKKIFVAIVFVAFSGTYANAQRVQSGIYLTERDFENNMLSYAGNTRAEINKIHFNEFFEKPFITVKHNGEKKQLFKDDIFAYQNKGTIVRTWNFVPYTFIERGVIWIYSKDQNVSQGKGIRREKKYFYSVSGKDEIIPLTINNLKRSFPEKHLFHDFLDAEFNSDADLAWYDSFEKKFKVNHLLETTIWVIMKK</sequence>
<name>A0A1V9FPF5_9BACT</name>
<keyword evidence="3" id="KW-1185">Reference proteome</keyword>
<evidence type="ECO:0000256" key="1">
    <source>
        <dbReference type="SAM" id="SignalP"/>
    </source>
</evidence>
<feature type="signal peptide" evidence="1">
    <location>
        <begin position="1"/>
        <end position="20"/>
    </location>
</feature>
<gene>
    <name evidence="2" type="ORF">A3860_34595</name>
</gene>